<gene>
    <name evidence="1" type="ORF">ACHAWU_004522</name>
</gene>
<accession>A0ABD3MUY8</accession>
<sequence>MNHSLAAIADRIQGRNDALRSELGTLDTLQSQLHNANQLLQLEETAHATTRKSLLTSLQSSHEIELQILQLKDTIHSIDTFISQLHNDTSILHYKTSDLSHQFDTNHAPIYANHTLSTKLYLLQLQSNLDNATSKKQNRADKLKSLHENAIRMRHDIESMTSEHSRLLEIQAELEAKEEEDDEEMVALGMQIKSVLAKKAALRSEMNETSDLMHSASTNRNLWERRCVERNLDY</sequence>
<comment type="caution">
    <text evidence="1">The sequence shown here is derived from an EMBL/GenBank/DDBJ whole genome shotgun (WGS) entry which is preliminary data.</text>
</comment>
<keyword evidence="2" id="KW-1185">Reference proteome</keyword>
<evidence type="ECO:0000313" key="2">
    <source>
        <dbReference type="Proteomes" id="UP001530293"/>
    </source>
</evidence>
<dbReference type="EMBL" id="JALLBG020000078">
    <property type="protein sequence ID" value="KAL3767024.1"/>
    <property type="molecule type" value="Genomic_DNA"/>
</dbReference>
<organism evidence="1 2">
    <name type="scientific">Discostella pseudostelligera</name>
    <dbReference type="NCBI Taxonomy" id="259834"/>
    <lineage>
        <taxon>Eukaryota</taxon>
        <taxon>Sar</taxon>
        <taxon>Stramenopiles</taxon>
        <taxon>Ochrophyta</taxon>
        <taxon>Bacillariophyta</taxon>
        <taxon>Coscinodiscophyceae</taxon>
        <taxon>Thalassiosirophycidae</taxon>
        <taxon>Stephanodiscales</taxon>
        <taxon>Stephanodiscaceae</taxon>
        <taxon>Discostella</taxon>
    </lineage>
</organism>
<evidence type="ECO:0000313" key="1">
    <source>
        <dbReference type="EMBL" id="KAL3767024.1"/>
    </source>
</evidence>
<dbReference type="Proteomes" id="UP001530293">
    <property type="component" value="Unassembled WGS sequence"/>
</dbReference>
<dbReference type="AlphaFoldDB" id="A0ABD3MUY8"/>
<protein>
    <submittedName>
        <fullName evidence="1">Uncharacterized protein</fullName>
    </submittedName>
</protein>
<proteinExistence type="predicted"/>
<name>A0ABD3MUY8_9STRA</name>
<reference evidence="1 2" key="1">
    <citation type="submission" date="2024-10" db="EMBL/GenBank/DDBJ databases">
        <title>Updated reference genomes for cyclostephanoid diatoms.</title>
        <authorList>
            <person name="Roberts W.R."/>
            <person name="Alverson A.J."/>
        </authorList>
    </citation>
    <scope>NUCLEOTIDE SEQUENCE [LARGE SCALE GENOMIC DNA]</scope>
    <source>
        <strain evidence="1 2">AJA232-27</strain>
    </source>
</reference>